<organism evidence="7 8">
    <name type="scientific">Olsenella profusa</name>
    <dbReference type="NCBI Taxonomy" id="138595"/>
    <lineage>
        <taxon>Bacteria</taxon>
        <taxon>Bacillati</taxon>
        <taxon>Actinomycetota</taxon>
        <taxon>Coriobacteriia</taxon>
        <taxon>Coriobacteriales</taxon>
        <taxon>Atopobiaceae</taxon>
        <taxon>Olsenella</taxon>
    </lineage>
</organism>
<evidence type="ECO:0000313" key="8">
    <source>
        <dbReference type="Proteomes" id="UP000712527"/>
    </source>
</evidence>
<name>A0ABS2F3L6_9ACTN</name>
<dbReference type="Proteomes" id="UP000712527">
    <property type="component" value="Unassembled WGS sequence"/>
</dbReference>
<gene>
    <name evidence="7" type="ORF">H9X80_06285</name>
</gene>
<proteinExistence type="inferred from homology"/>
<evidence type="ECO:0000256" key="1">
    <source>
        <dbReference type="ARBA" id="ARBA00001947"/>
    </source>
</evidence>
<feature type="domain" description="DAPG hydrolase PhiG" evidence="6">
    <location>
        <begin position="46"/>
        <end position="265"/>
    </location>
</feature>
<dbReference type="GO" id="GO:0016787">
    <property type="term" value="F:hydrolase activity"/>
    <property type="evidence" value="ECO:0007669"/>
    <property type="project" value="UniProtKB-KW"/>
</dbReference>
<comment type="caution">
    <text evidence="7">The sequence shown here is derived from an EMBL/GenBank/DDBJ whole genome shotgun (WGS) entry which is preliminary data.</text>
</comment>
<evidence type="ECO:0000256" key="2">
    <source>
        <dbReference type="ARBA" id="ARBA00022723"/>
    </source>
</evidence>
<reference evidence="7 8" key="1">
    <citation type="journal article" date="2021" name="Sci. Rep.">
        <title>The distribution of antibiotic resistance genes in chicken gut microbiota commensals.</title>
        <authorList>
            <person name="Juricova H."/>
            <person name="Matiasovicova J."/>
            <person name="Kubasova T."/>
            <person name="Cejkova D."/>
            <person name="Rychlik I."/>
        </authorList>
    </citation>
    <scope>NUCLEOTIDE SEQUENCE [LARGE SCALE GENOMIC DNA]</scope>
    <source>
        <strain evidence="7 8">An794</strain>
    </source>
</reference>
<dbReference type="RefSeq" id="WP_204793489.1">
    <property type="nucleotide sequence ID" value="NZ_JACSNQ010000011.1"/>
</dbReference>
<evidence type="ECO:0000313" key="7">
    <source>
        <dbReference type="EMBL" id="MBM6775148.1"/>
    </source>
</evidence>
<dbReference type="EMBL" id="JACSNQ010000011">
    <property type="protein sequence ID" value="MBM6775148.1"/>
    <property type="molecule type" value="Genomic_DNA"/>
</dbReference>
<evidence type="ECO:0000256" key="5">
    <source>
        <dbReference type="ARBA" id="ARBA00023459"/>
    </source>
</evidence>
<keyword evidence="8" id="KW-1185">Reference proteome</keyword>
<keyword evidence="4" id="KW-0862">Zinc</keyword>
<dbReference type="Pfam" id="PF18089">
    <property type="entry name" value="DAPG_hydrolase"/>
    <property type="match status" value="1"/>
</dbReference>
<sequence>MAHKVPVSDADRVKSYFKYYEQDVEQGDPAKHARVDEGPFDNDLCTRVQDRADLFKPGELPGEFGWWLLEDGTAATANDTFMPGVTAEMFDWWFAWHPIDRLRYAIWDNEDHYDVYLDDPARALDDTLTIRERHWGSVHHVWEDAGVGHADLLQISFKRPGEMGYDESLIGTGVCSTIVCANGLTLGSGPIPDSPAVMTHFLRPAEGGSVLRSRFWMGWRINEQGEAEKGIPDGVSIPAPIVSGLLHHNIKEFSNLARILPSLYAEEKDHWAK</sequence>
<evidence type="ECO:0000256" key="3">
    <source>
        <dbReference type="ARBA" id="ARBA00022801"/>
    </source>
</evidence>
<keyword evidence="2" id="KW-0479">Metal-binding</keyword>
<accession>A0ABS2F3L6</accession>
<evidence type="ECO:0000256" key="4">
    <source>
        <dbReference type="ARBA" id="ARBA00022833"/>
    </source>
</evidence>
<protein>
    <submittedName>
        <fullName evidence="7">Phloretin hydrolase</fullName>
    </submittedName>
</protein>
<evidence type="ECO:0000259" key="6">
    <source>
        <dbReference type="Pfam" id="PF18089"/>
    </source>
</evidence>
<dbReference type="InterPro" id="IPR041526">
    <property type="entry name" value="DAPG_hydrolase"/>
</dbReference>
<keyword evidence="3 7" id="KW-0378">Hydrolase</keyword>
<comment type="cofactor">
    <cofactor evidence="1">
        <name>Zn(2+)</name>
        <dbReference type="ChEBI" id="CHEBI:29105"/>
    </cofactor>
</comment>
<comment type="similarity">
    <text evidence="5">Belongs to the DAPG/phloretin hydrolase family.</text>
</comment>